<dbReference type="PANTHER" id="PTHR15907">
    <property type="entry name" value="DUF614 FAMILY PROTEIN-RELATED"/>
    <property type="match status" value="1"/>
</dbReference>
<evidence type="ECO:0000313" key="4">
    <source>
        <dbReference type="Proteomes" id="UP000594263"/>
    </source>
</evidence>
<evidence type="ECO:0000313" key="3">
    <source>
        <dbReference type="EnsemblPlants" id="Kaladp0087s0187.1.v1.1"/>
    </source>
</evidence>
<feature type="compositionally biased region" description="Basic and acidic residues" evidence="1">
    <location>
        <begin position="1"/>
        <end position="11"/>
    </location>
</feature>
<keyword evidence="2" id="KW-0472">Membrane</keyword>
<dbReference type="OMA" id="LTHIFCH"/>
<proteinExistence type="predicted"/>
<organism evidence="3 4">
    <name type="scientific">Kalanchoe fedtschenkoi</name>
    <name type="common">Lavender scallops</name>
    <name type="synonym">South American air plant</name>
    <dbReference type="NCBI Taxonomy" id="63787"/>
    <lineage>
        <taxon>Eukaryota</taxon>
        <taxon>Viridiplantae</taxon>
        <taxon>Streptophyta</taxon>
        <taxon>Embryophyta</taxon>
        <taxon>Tracheophyta</taxon>
        <taxon>Spermatophyta</taxon>
        <taxon>Magnoliopsida</taxon>
        <taxon>eudicotyledons</taxon>
        <taxon>Gunneridae</taxon>
        <taxon>Pentapetalae</taxon>
        <taxon>Saxifragales</taxon>
        <taxon>Crassulaceae</taxon>
        <taxon>Kalanchoe</taxon>
    </lineage>
</organism>
<evidence type="ECO:0000256" key="1">
    <source>
        <dbReference type="SAM" id="MobiDB-lite"/>
    </source>
</evidence>
<accession>A0A7N0UXJ8</accession>
<evidence type="ECO:0008006" key="5">
    <source>
        <dbReference type="Google" id="ProtNLM"/>
    </source>
</evidence>
<keyword evidence="2" id="KW-0812">Transmembrane</keyword>
<dbReference type="InterPro" id="IPR006461">
    <property type="entry name" value="PLAC_motif_containing"/>
</dbReference>
<dbReference type="EnsemblPlants" id="Kaladp0087s0187.1.v1.1">
    <property type="protein sequence ID" value="Kaladp0087s0187.1.v1.1"/>
    <property type="gene ID" value="Kaladp0087s0187.v1.1"/>
</dbReference>
<evidence type="ECO:0000256" key="2">
    <source>
        <dbReference type="SAM" id="Phobius"/>
    </source>
</evidence>
<reference evidence="3" key="1">
    <citation type="submission" date="2021-01" db="UniProtKB">
        <authorList>
            <consortium name="EnsemblPlants"/>
        </authorList>
    </citation>
    <scope>IDENTIFICATION</scope>
</reference>
<name>A0A7N0UXJ8_KALFE</name>
<dbReference type="Pfam" id="PF04749">
    <property type="entry name" value="PLAC8"/>
    <property type="match status" value="1"/>
</dbReference>
<protein>
    <recommendedName>
        <fullName evidence="5">PLAC8 family protein</fullName>
    </recommendedName>
</protein>
<sequence>MAADEPQHEESSPLLPTPPPAVSNDLKFASPAKPSASPVPAQFAAWTADGLPLSHGSVLGEPLTRSQWHSGLFSCLGPNDHFCSSDLEVCLLGSIAPCVLYGSNAERLGARSTPSSFANHCFSYTALYFLGNCLFGWNFLAPWFSYRTRTTMRRIFNLEGSCEALNRSCGCCGSCMENEFQREHCESACDLATHVFCHICALCQEGRELRRRVPHPGFNAQSVLVMLPPGEQTMGRGV</sequence>
<dbReference type="Gramene" id="Kaladp0087s0187.1.v1.1">
    <property type="protein sequence ID" value="Kaladp0087s0187.1.v1.1"/>
    <property type="gene ID" value="Kaladp0087s0187.v1.1"/>
</dbReference>
<feature type="transmembrane region" description="Helical" evidence="2">
    <location>
        <begin position="122"/>
        <end position="144"/>
    </location>
</feature>
<keyword evidence="2" id="KW-1133">Transmembrane helix</keyword>
<keyword evidence="4" id="KW-1185">Reference proteome</keyword>
<dbReference type="AlphaFoldDB" id="A0A7N0UXJ8"/>
<feature type="region of interest" description="Disordered" evidence="1">
    <location>
        <begin position="1"/>
        <end position="34"/>
    </location>
</feature>
<dbReference type="Proteomes" id="UP000594263">
    <property type="component" value="Unplaced"/>
</dbReference>